<evidence type="ECO:0000256" key="1">
    <source>
        <dbReference type="ARBA" id="ARBA00004401"/>
    </source>
</evidence>
<dbReference type="GO" id="GO:0051301">
    <property type="term" value="P:cell division"/>
    <property type="evidence" value="ECO:0007669"/>
    <property type="project" value="UniProtKB-KW"/>
</dbReference>
<comment type="caution">
    <text evidence="11">The sequence shown here is derived from an EMBL/GenBank/DDBJ whole genome shotgun (WGS) entry which is preliminary data.</text>
</comment>
<keyword evidence="3 11" id="KW-0132">Cell division</keyword>
<organism evidence="11 12">
    <name type="scientific">Candidatus Wallbacteria bacterium HGW-Wallbacteria-1</name>
    <dbReference type="NCBI Taxonomy" id="2013854"/>
    <lineage>
        <taxon>Bacteria</taxon>
        <taxon>Candidatus Walliibacteriota</taxon>
    </lineage>
</organism>
<dbReference type="GO" id="GO:0005886">
    <property type="term" value="C:plasma membrane"/>
    <property type="evidence" value="ECO:0007669"/>
    <property type="project" value="UniProtKB-SubCell"/>
</dbReference>
<evidence type="ECO:0000256" key="3">
    <source>
        <dbReference type="ARBA" id="ARBA00022618"/>
    </source>
</evidence>
<dbReference type="Pfam" id="PF04977">
    <property type="entry name" value="DivIC"/>
    <property type="match status" value="1"/>
</dbReference>
<name>A0A2N1PQC5_9BACT</name>
<keyword evidence="2" id="KW-1003">Cell membrane</keyword>
<evidence type="ECO:0000256" key="8">
    <source>
        <dbReference type="NCBIfam" id="TIGR02209"/>
    </source>
</evidence>
<evidence type="ECO:0000256" key="5">
    <source>
        <dbReference type="ARBA" id="ARBA00022989"/>
    </source>
</evidence>
<gene>
    <name evidence="11" type="primary">ftsL</name>
    <name evidence="11" type="ORF">CVV64_09245</name>
</gene>
<proteinExistence type="predicted"/>
<keyword evidence="9" id="KW-0175">Coiled coil</keyword>
<feature type="coiled-coil region" evidence="9">
    <location>
        <begin position="56"/>
        <end position="90"/>
    </location>
</feature>
<evidence type="ECO:0000256" key="6">
    <source>
        <dbReference type="ARBA" id="ARBA00023136"/>
    </source>
</evidence>
<dbReference type="AlphaFoldDB" id="A0A2N1PQC5"/>
<keyword evidence="5 10" id="KW-1133">Transmembrane helix</keyword>
<comment type="subcellular location">
    <subcellularLocation>
        <location evidence="1">Cell membrane</location>
        <topology evidence="1">Single-pass type II membrane protein</topology>
    </subcellularLocation>
</comment>
<keyword evidence="7" id="KW-0131">Cell cycle</keyword>
<feature type="transmembrane region" description="Helical" evidence="10">
    <location>
        <begin position="35"/>
        <end position="55"/>
    </location>
</feature>
<dbReference type="NCBIfam" id="TIGR02209">
    <property type="entry name" value="ftsL_broad"/>
    <property type="match status" value="1"/>
</dbReference>
<evidence type="ECO:0000313" key="12">
    <source>
        <dbReference type="Proteomes" id="UP000233256"/>
    </source>
</evidence>
<dbReference type="Proteomes" id="UP000233256">
    <property type="component" value="Unassembled WGS sequence"/>
</dbReference>
<dbReference type="EMBL" id="PGXC01000005">
    <property type="protein sequence ID" value="PKK90536.1"/>
    <property type="molecule type" value="Genomic_DNA"/>
</dbReference>
<evidence type="ECO:0000313" key="11">
    <source>
        <dbReference type="EMBL" id="PKK90536.1"/>
    </source>
</evidence>
<reference evidence="11 12" key="1">
    <citation type="journal article" date="2017" name="ISME J.">
        <title>Potential for microbial H2 and metal transformations associated with novel bacteria and archaea in deep terrestrial subsurface sediments.</title>
        <authorList>
            <person name="Hernsdorf A.W."/>
            <person name="Amano Y."/>
            <person name="Miyakawa K."/>
            <person name="Ise K."/>
            <person name="Suzuki Y."/>
            <person name="Anantharaman K."/>
            <person name="Probst A."/>
            <person name="Burstein D."/>
            <person name="Thomas B.C."/>
            <person name="Banfield J.F."/>
        </authorList>
    </citation>
    <scope>NUCLEOTIDE SEQUENCE [LARGE SCALE GENOMIC DNA]</scope>
    <source>
        <strain evidence="11">HGW-Wallbacteria-1</strain>
    </source>
</reference>
<protein>
    <recommendedName>
        <fullName evidence="8">Cell division protein FtsL</fullName>
    </recommendedName>
</protein>
<evidence type="ECO:0000256" key="9">
    <source>
        <dbReference type="SAM" id="Coils"/>
    </source>
</evidence>
<keyword evidence="4 10" id="KW-0812">Transmembrane</keyword>
<sequence>MRSDNIEPSSARSPLSHRDGGLLAFEPDRILDNKLVFLALSYLLMVMVILFLLFLHVRQNEQMARINLEISKVEKENILLKREINDLTIKTATLSALDRVEKIAREKLGMIAPENSVYVDLSGNEK</sequence>
<accession>A0A2N1PQC5</accession>
<dbReference type="InterPro" id="IPR011922">
    <property type="entry name" value="Cell_div_FtsL"/>
</dbReference>
<evidence type="ECO:0000256" key="7">
    <source>
        <dbReference type="ARBA" id="ARBA00023306"/>
    </source>
</evidence>
<dbReference type="InterPro" id="IPR007060">
    <property type="entry name" value="FtsL/DivIC"/>
</dbReference>
<evidence type="ECO:0000256" key="2">
    <source>
        <dbReference type="ARBA" id="ARBA00022475"/>
    </source>
</evidence>
<evidence type="ECO:0000256" key="10">
    <source>
        <dbReference type="SAM" id="Phobius"/>
    </source>
</evidence>
<evidence type="ECO:0000256" key="4">
    <source>
        <dbReference type="ARBA" id="ARBA00022692"/>
    </source>
</evidence>
<keyword evidence="6 10" id="KW-0472">Membrane</keyword>